<evidence type="ECO:0000313" key="10">
    <source>
        <dbReference type="EMBL" id="PRP74546.1"/>
    </source>
</evidence>
<dbReference type="GO" id="GO:0003677">
    <property type="term" value="F:DNA binding"/>
    <property type="evidence" value="ECO:0007669"/>
    <property type="project" value="UniProtKB-KW"/>
</dbReference>
<keyword evidence="6" id="KW-0239">DNA-directed DNA polymerase</keyword>
<dbReference type="GO" id="GO:0000166">
    <property type="term" value="F:nucleotide binding"/>
    <property type="evidence" value="ECO:0007669"/>
    <property type="project" value="InterPro"/>
</dbReference>
<organism evidence="10 11">
    <name type="scientific">Planoprotostelium fungivorum</name>
    <dbReference type="NCBI Taxonomy" id="1890364"/>
    <lineage>
        <taxon>Eukaryota</taxon>
        <taxon>Amoebozoa</taxon>
        <taxon>Evosea</taxon>
        <taxon>Variosea</taxon>
        <taxon>Cavosteliida</taxon>
        <taxon>Cavosteliaceae</taxon>
        <taxon>Planoprotostelium</taxon>
    </lineage>
</organism>
<comment type="caution">
    <text evidence="10">The sequence shown here is derived from an EMBL/GenBank/DDBJ whole genome shotgun (WGS) entry which is preliminary data.</text>
</comment>
<reference evidence="10 11" key="1">
    <citation type="journal article" date="2018" name="Genome Biol. Evol.">
        <title>Multiple Roots of Fruiting Body Formation in Amoebozoa.</title>
        <authorList>
            <person name="Hillmann F."/>
            <person name="Forbes G."/>
            <person name="Novohradska S."/>
            <person name="Ferling I."/>
            <person name="Riege K."/>
            <person name="Groth M."/>
            <person name="Westermann M."/>
            <person name="Marz M."/>
            <person name="Spaller T."/>
            <person name="Winckler T."/>
            <person name="Schaap P."/>
            <person name="Glockner G."/>
        </authorList>
    </citation>
    <scope>NUCLEOTIDE SEQUENCE [LARGE SCALE GENOMIC DNA]</scope>
    <source>
        <strain evidence="10 11">Jena</strain>
    </source>
</reference>
<dbReference type="EC" id="2.7.7.7" evidence="2"/>
<dbReference type="SUPFAM" id="SSF56672">
    <property type="entry name" value="DNA/RNA polymerases"/>
    <property type="match status" value="1"/>
</dbReference>
<dbReference type="InterPro" id="IPR043502">
    <property type="entry name" value="DNA/RNA_pol_sf"/>
</dbReference>
<evidence type="ECO:0000259" key="9">
    <source>
        <dbReference type="Pfam" id="PF03175"/>
    </source>
</evidence>
<dbReference type="PANTHER" id="PTHR33206">
    <property type="entry name" value="PROTEIN CBG10425"/>
    <property type="match status" value="1"/>
</dbReference>
<evidence type="ECO:0000256" key="1">
    <source>
        <dbReference type="ARBA" id="ARBA00005755"/>
    </source>
</evidence>
<evidence type="ECO:0000256" key="2">
    <source>
        <dbReference type="ARBA" id="ARBA00012417"/>
    </source>
</evidence>
<sequence length="651" mass="76399">MQKYDISPPITKTNSYMKLEYGAYAFLDAHNYVPPTTNLEKFGIMWGVKDIQKELFPYEWFDSLDKLSDTSLPPIECFYNKLRNTLPSETEYEHAVKVWKEKQFASFAEYMMYYCRCDVELLLQGTTNYRSLLMTKNNMELLNYVSVAQISHQNILKNYLKHDLRTIPSQKMYNLISDSIYGGRCEVFKRHAEESDGVIMGLDENNLYGWAMMQKLPYGNMNLHTDTAYCTNLLDVLRNVSKQQQQLPYNQRYMYGVIHKLGQQQDPYQFTGFVRCSLYYTQEQRELTKNFPPLAEKVQLDESVQVSGYMDYLKTQLKTKHNENTLQTEKLMYNLFPKDNYCIYSETLKYLLENNLCCINDIYEVIEQPIDYVLKDYVEDMTANRQKAEDRIFQGKQTSDDNLVTKSSSEKEFFKLMVNSGFGKMLQSDGKYNKSLLIHSPESFMKQTIGRTITDWSIMRHADKQHKGLIEVRLQKDKYSMYMQAKVPSYEEFKQRFPDHLQKLHFAATGDITPGKMKLECELREAIFVKPKTYSYVKKDGKEDVRNKGVVLSQNKEVLIFDSYKRAVFSDHLIMAKNTLIRKTIHNDTLSMNTMTVTKAALDGWYDKQRIHHQKRLKKKHNCAELKARGARTSNHLAFGFRLGSKRDLQI</sequence>
<dbReference type="Proteomes" id="UP000241769">
    <property type="component" value="Unassembled WGS sequence"/>
</dbReference>
<evidence type="ECO:0000256" key="3">
    <source>
        <dbReference type="ARBA" id="ARBA00022679"/>
    </source>
</evidence>
<name>A0A2P6MS81_9EUKA</name>
<accession>A0A2P6MS81</accession>
<dbReference type="Pfam" id="PF03175">
    <property type="entry name" value="DNA_pol_B_2"/>
    <property type="match status" value="1"/>
</dbReference>
<dbReference type="AlphaFoldDB" id="A0A2P6MS81"/>
<evidence type="ECO:0000256" key="7">
    <source>
        <dbReference type="ARBA" id="ARBA00023125"/>
    </source>
</evidence>
<keyword evidence="3" id="KW-0808">Transferase</keyword>
<dbReference type="GO" id="GO:0006260">
    <property type="term" value="P:DNA replication"/>
    <property type="evidence" value="ECO:0007669"/>
    <property type="project" value="UniProtKB-KW"/>
</dbReference>
<protein>
    <recommendedName>
        <fullName evidence="2">DNA-directed DNA polymerase</fullName>
        <ecNumber evidence="2">2.7.7.7</ecNumber>
    </recommendedName>
</protein>
<dbReference type="InParanoid" id="A0A2P6MS81"/>
<dbReference type="InterPro" id="IPR023211">
    <property type="entry name" value="DNA_pol_palm_dom_sf"/>
</dbReference>
<dbReference type="PANTHER" id="PTHR33206:SF1">
    <property type="entry name" value="DNA-DIRECTED DNA POLYMERASE"/>
    <property type="match status" value="1"/>
</dbReference>
<gene>
    <name evidence="10" type="ORF">PROFUN_16127</name>
</gene>
<dbReference type="EMBL" id="MDYQ01000457">
    <property type="protein sequence ID" value="PRP74546.1"/>
    <property type="molecule type" value="Genomic_DNA"/>
</dbReference>
<dbReference type="GO" id="GO:0003887">
    <property type="term" value="F:DNA-directed DNA polymerase activity"/>
    <property type="evidence" value="ECO:0007669"/>
    <property type="project" value="UniProtKB-KW"/>
</dbReference>
<keyword evidence="11" id="KW-1185">Reference proteome</keyword>
<dbReference type="OrthoDB" id="414982at2759"/>
<comment type="catalytic activity">
    <reaction evidence="8">
        <text>DNA(n) + a 2'-deoxyribonucleoside 5'-triphosphate = DNA(n+1) + diphosphate</text>
        <dbReference type="Rhea" id="RHEA:22508"/>
        <dbReference type="Rhea" id="RHEA-COMP:17339"/>
        <dbReference type="Rhea" id="RHEA-COMP:17340"/>
        <dbReference type="ChEBI" id="CHEBI:33019"/>
        <dbReference type="ChEBI" id="CHEBI:61560"/>
        <dbReference type="ChEBI" id="CHEBI:173112"/>
        <dbReference type="EC" id="2.7.7.7"/>
    </reaction>
</comment>
<keyword evidence="4" id="KW-0548">Nucleotidyltransferase</keyword>
<evidence type="ECO:0000256" key="6">
    <source>
        <dbReference type="ARBA" id="ARBA00022932"/>
    </source>
</evidence>
<proteinExistence type="inferred from homology"/>
<evidence type="ECO:0000256" key="4">
    <source>
        <dbReference type="ARBA" id="ARBA00022695"/>
    </source>
</evidence>
<keyword evidence="7" id="KW-0238">DNA-binding</keyword>
<evidence type="ECO:0000313" key="11">
    <source>
        <dbReference type="Proteomes" id="UP000241769"/>
    </source>
</evidence>
<dbReference type="Gene3D" id="3.90.1600.10">
    <property type="entry name" value="Palm domain of DNA polymerase"/>
    <property type="match status" value="1"/>
</dbReference>
<comment type="similarity">
    <text evidence="1">Belongs to the DNA polymerase type-B family.</text>
</comment>
<keyword evidence="5" id="KW-0235">DNA replication</keyword>
<feature type="domain" description="DNA-directed DNA polymerase family B mitochondria/virus" evidence="9">
    <location>
        <begin position="17"/>
        <end position="225"/>
    </location>
</feature>
<dbReference type="InterPro" id="IPR004868">
    <property type="entry name" value="DNA-dir_DNA_pol_B_mt/vir"/>
</dbReference>
<evidence type="ECO:0000256" key="5">
    <source>
        <dbReference type="ARBA" id="ARBA00022705"/>
    </source>
</evidence>
<evidence type="ECO:0000256" key="8">
    <source>
        <dbReference type="ARBA" id="ARBA00049244"/>
    </source>
</evidence>